<dbReference type="SUPFAM" id="SSF56112">
    <property type="entry name" value="Protein kinase-like (PK-like)"/>
    <property type="match status" value="1"/>
</dbReference>
<organism evidence="1 2">
    <name type="scientific">Plectosphaerella cucumerina</name>
    <dbReference type="NCBI Taxonomy" id="40658"/>
    <lineage>
        <taxon>Eukaryota</taxon>
        <taxon>Fungi</taxon>
        <taxon>Dikarya</taxon>
        <taxon>Ascomycota</taxon>
        <taxon>Pezizomycotina</taxon>
        <taxon>Sordariomycetes</taxon>
        <taxon>Hypocreomycetidae</taxon>
        <taxon>Glomerellales</taxon>
        <taxon>Plectosphaerellaceae</taxon>
        <taxon>Plectosphaerella</taxon>
    </lineage>
</organism>
<dbReference type="InterPro" id="IPR011009">
    <property type="entry name" value="Kinase-like_dom_sf"/>
</dbReference>
<reference evidence="1" key="1">
    <citation type="journal article" date="2021" name="Nat. Commun.">
        <title>Genetic determinants of endophytism in the Arabidopsis root mycobiome.</title>
        <authorList>
            <person name="Mesny F."/>
            <person name="Miyauchi S."/>
            <person name="Thiergart T."/>
            <person name="Pickel B."/>
            <person name="Atanasova L."/>
            <person name="Karlsson M."/>
            <person name="Huettel B."/>
            <person name="Barry K.W."/>
            <person name="Haridas S."/>
            <person name="Chen C."/>
            <person name="Bauer D."/>
            <person name="Andreopoulos W."/>
            <person name="Pangilinan J."/>
            <person name="LaButti K."/>
            <person name="Riley R."/>
            <person name="Lipzen A."/>
            <person name="Clum A."/>
            <person name="Drula E."/>
            <person name="Henrissat B."/>
            <person name="Kohler A."/>
            <person name="Grigoriev I.V."/>
            <person name="Martin F.M."/>
            <person name="Hacquard S."/>
        </authorList>
    </citation>
    <scope>NUCLEOTIDE SEQUENCE</scope>
    <source>
        <strain evidence="1">MPI-CAGE-AT-0016</strain>
    </source>
</reference>
<evidence type="ECO:0000313" key="1">
    <source>
        <dbReference type="EMBL" id="KAH7354328.1"/>
    </source>
</evidence>
<comment type="caution">
    <text evidence="1">The sequence shown here is derived from an EMBL/GenBank/DDBJ whole genome shotgun (WGS) entry which is preliminary data.</text>
</comment>
<name>A0A8K0T9E3_9PEZI</name>
<dbReference type="EMBL" id="JAGPXD010000005">
    <property type="protein sequence ID" value="KAH7354328.1"/>
    <property type="molecule type" value="Genomic_DNA"/>
</dbReference>
<protein>
    <recommendedName>
        <fullName evidence="3">Aminoglycoside phosphotransferase domain-containing protein</fullName>
    </recommendedName>
</protein>
<sequence length="325" mass="36917">MSLTGPRLACQNPASADQPPVYIITDSSAEIIHPLEPVIVALLSPYGRPTLTSRELPKPLVDKFNGLLREGQRLFGCEQRRSWVIAIDQNTVVKIRAGMDMDHISNLHCINKYAPELPVPSFLGALRSGVFSYVFLSRLRGETLDSAWPTLTTADKAAVQSQLGDMILYLRRMYPLTPPFFLGSFSSGVCKFVREGNTLSVEKMYNENMLNVFLCNQGRSKMESSLVLRTMRHDHRLVLTWGDIQPRNIMIERNKRSAIRGSISITGLLHWNFAGWYPEHWEATRAIYLAERPGAIQDWIVYLPRFLFGDYPAEYTTDLAIRHCL</sequence>
<accession>A0A8K0T9E3</accession>
<dbReference type="AlphaFoldDB" id="A0A8K0T9E3"/>
<dbReference type="PANTHER" id="PTHR21310:SF15">
    <property type="entry name" value="AMINOGLYCOSIDE PHOSPHOTRANSFERASE DOMAIN-CONTAINING PROTEIN"/>
    <property type="match status" value="1"/>
</dbReference>
<gene>
    <name evidence="1" type="ORF">B0T11DRAFT_332178</name>
</gene>
<dbReference type="OrthoDB" id="5404599at2759"/>
<dbReference type="InterPro" id="IPR051678">
    <property type="entry name" value="AGP_Transferase"/>
</dbReference>
<proteinExistence type="predicted"/>
<keyword evidence="2" id="KW-1185">Reference proteome</keyword>
<dbReference type="Proteomes" id="UP000813385">
    <property type="component" value="Unassembled WGS sequence"/>
</dbReference>
<dbReference type="PANTHER" id="PTHR21310">
    <property type="entry name" value="AMINOGLYCOSIDE PHOSPHOTRANSFERASE-RELATED-RELATED"/>
    <property type="match status" value="1"/>
</dbReference>
<evidence type="ECO:0008006" key="3">
    <source>
        <dbReference type="Google" id="ProtNLM"/>
    </source>
</evidence>
<evidence type="ECO:0000313" key="2">
    <source>
        <dbReference type="Proteomes" id="UP000813385"/>
    </source>
</evidence>